<sequence>MSETSLAIINARLVDPASGHDGPGGLLIEDGVIAQTGSEIDVDAADAVIDAKGCILAPALIDLRCAKEPALTPDGETLDTLTAGAAAGGFGTIVLAPNARAPLDKADGFAGMNRGLAKHGVNVLSACGATQGLAGEQMAEIGLMVRGGAVYAGQGDRPIADTRTMRRLLAYTSQFDIWLSVRPADWALSDGTVALESDWSARMGLPAEPALSERIAIERDAALAELSGGKLMIDRLSTADGLAALRRARTRDQEIAATVAVAHLTLNEVDAGGLDSAFRMDPPLRSEADRRALVEAVTSGEIDAVVTDHRPTPFDDKGEPFALAIAGTMSLETALGAMLGLVHDGQLELIDALRVMTCGPADLLGLPQGRIAEGAPADLILIDGDKPWVCDPDRFHSARGNCAWAGRRFQGQVLQTLVGGVTIYNQKA</sequence>
<dbReference type="InterPro" id="IPR050138">
    <property type="entry name" value="DHOase/Allantoinase_Hydrolase"/>
</dbReference>
<dbReference type="GO" id="GO:0005737">
    <property type="term" value="C:cytoplasm"/>
    <property type="evidence" value="ECO:0007669"/>
    <property type="project" value="TreeGrafter"/>
</dbReference>
<evidence type="ECO:0000313" key="4">
    <source>
        <dbReference type="Proteomes" id="UP001143486"/>
    </source>
</evidence>
<protein>
    <submittedName>
        <fullName evidence="3">Dihydroorotase</fullName>
    </submittedName>
</protein>
<dbReference type="Gene3D" id="2.30.40.10">
    <property type="entry name" value="Urease, subunit C, domain 1"/>
    <property type="match status" value="1"/>
</dbReference>
<accession>A0A9W6IK65</accession>
<keyword evidence="1" id="KW-0665">Pyrimidine biosynthesis</keyword>
<dbReference type="InterPro" id="IPR006680">
    <property type="entry name" value="Amidohydro-rel"/>
</dbReference>
<name>A0A9W6IK65_9PROT</name>
<dbReference type="InterPro" id="IPR004722">
    <property type="entry name" value="DHOase"/>
</dbReference>
<proteinExistence type="predicted"/>
<dbReference type="SUPFAM" id="SSF51556">
    <property type="entry name" value="Metallo-dependent hydrolases"/>
    <property type="match status" value="1"/>
</dbReference>
<dbReference type="GO" id="GO:0006145">
    <property type="term" value="P:purine nucleobase catabolic process"/>
    <property type="evidence" value="ECO:0007669"/>
    <property type="project" value="TreeGrafter"/>
</dbReference>
<reference evidence="3" key="1">
    <citation type="journal article" date="2014" name="Int. J. Syst. Evol. Microbiol.">
        <title>Complete genome sequence of Corynebacterium casei LMG S-19264T (=DSM 44701T), isolated from a smear-ripened cheese.</title>
        <authorList>
            <consortium name="US DOE Joint Genome Institute (JGI-PGF)"/>
            <person name="Walter F."/>
            <person name="Albersmeier A."/>
            <person name="Kalinowski J."/>
            <person name="Ruckert C."/>
        </authorList>
    </citation>
    <scope>NUCLEOTIDE SEQUENCE</scope>
    <source>
        <strain evidence="3">VKM B-1513</strain>
    </source>
</reference>
<dbReference type="Pfam" id="PF01979">
    <property type="entry name" value="Amidohydro_1"/>
    <property type="match status" value="1"/>
</dbReference>
<feature type="domain" description="Amidohydrolase-related" evidence="2">
    <location>
        <begin position="284"/>
        <end position="422"/>
    </location>
</feature>
<dbReference type="Gene3D" id="3.20.20.140">
    <property type="entry name" value="Metal-dependent hydrolases"/>
    <property type="match status" value="1"/>
</dbReference>
<dbReference type="GO" id="GO:0006221">
    <property type="term" value="P:pyrimidine nucleotide biosynthetic process"/>
    <property type="evidence" value="ECO:0007669"/>
    <property type="project" value="UniProtKB-KW"/>
</dbReference>
<dbReference type="InterPro" id="IPR011059">
    <property type="entry name" value="Metal-dep_hydrolase_composite"/>
</dbReference>
<dbReference type="GO" id="GO:0004038">
    <property type="term" value="F:allantoinase activity"/>
    <property type="evidence" value="ECO:0007669"/>
    <property type="project" value="TreeGrafter"/>
</dbReference>
<reference evidence="3" key="2">
    <citation type="submission" date="2023-01" db="EMBL/GenBank/DDBJ databases">
        <authorList>
            <person name="Sun Q."/>
            <person name="Evtushenko L."/>
        </authorList>
    </citation>
    <scope>NUCLEOTIDE SEQUENCE</scope>
    <source>
        <strain evidence="3">VKM B-1513</strain>
    </source>
</reference>
<evidence type="ECO:0000313" key="3">
    <source>
        <dbReference type="EMBL" id="GLK50989.1"/>
    </source>
</evidence>
<organism evidence="3 4">
    <name type="scientific">Maricaulis virginensis</name>
    <dbReference type="NCBI Taxonomy" id="144022"/>
    <lineage>
        <taxon>Bacteria</taxon>
        <taxon>Pseudomonadati</taxon>
        <taxon>Pseudomonadota</taxon>
        <taxon>Alphaproteobacteria</taxon>
        <taxon>Maricaulales</taxon>
        <taxon>Maricaulaceae</taxon>
        <taxon>Maricaulis</taxon>
    </lineage>
</organism>
<dbReference type="InterPro" id="IPR032466">
    <property type="entry name" value="Metal_Hydrolase"/>
</dbReference>
<dbReference type="Proteomes" id="UP001143486">
    <property type="component" value="Unassembled WGS sequence"/>
</dbReference>
<gene>
    <name evidence="3" type="primary">pyrC</name>
    <name evidence="3" type="ORF">GCM10017621_04970</name>
</gene>
<dbReference type="GO" id="GO:0046872">
    <property type="term" value="F:metal ion binding"/>
    <property type="evidence" value="ECO:0007669"/>
    <property type="project" value="InterPro"/>
</dbReference>
<dbReference type="EMBL" id="BSFE01000001">
    <property type="protein sequence ID" value="GLK50989.1"/>
    <property type="molecule type" value="Genomic_DNA"/>
</dbReference>
<keyword evidence="4" id="KW-1185">Reference proteome</keyword>
<dbReference type="RefSeq" id="WP_271185382.1">
    <property type="nucleotide sequence ID" value="NZ_BSFE01000001.1"/>
</dbReference>
<dbReference type="CDD" id="cd01317">
    <property type="entry name" value="DHOase_IIa"/>
    <property type="match status" value="1"/>
</dbReference>
<dbReference type="PANTHER" id="PTHR43668:SF2">
    <property type="entry name" value="ALLANTOINASE"/>
    <property type="match status" value="1"/>
</dbReference>
<evidence type="ECO:0000259" key="2">
    <source>
        <dbReference type="Pfam" id="PF01979"/>
    </source>
</evidence>
<dbReference type="PANTHER" id="PTHR43668">
    <property type="entry name" value="ALLANTOINASE"/>
    <property type="match status" value="1"/>
</dbReference>
<dbReference type="AlphaFoldDB" id="A0A9W6IK65"/>
<dbReference type="GO" id="GO:0004151">
    <property type="term" value="F:dihydroorotase activity"/>
    <property type="evidence" value="ECO:0007669"/>
    <property type="project" value="InterPro"/>
</dbReference>
<evidence type="ECO:0000256" key="1">
    <source>
        <dbReference type="ARBA" id="ARBA00022975"/>
    </source>
</evidence>
<dbReference type="SUPFAM" id="SSF51338">
    <property type="entry name" value="Composite domain of metallo-dependent hydrolases"/>
    <property type="match status" value="1"/>
</dbReference>
<comment type="caution">
    <text evidence="3">The sequence shown here is derived from an EMBL/GenBank/DDBJ whole genome shotgun (WGS) entry which is preliminary data.</text>
</comment>